<evidence type="ECO:0000313" key="2">
    <source>
        <dbReference type="EMBL" id="GAV07268.1"/>
    </source>
</evidence>
<gene>
    <name evidence="2" type="primary">RvY_17127-1</name>
    <name evidence="2" type="synonym">RvY_17127.1</name>
    <name evidence="2" type="ORF">RvY_17127</name>
</gene>
<name>A0A1D1W518_RAMVA</name>
<accession>A0A1D1W518</accession>
<comment type="caution">
    <text evidence="2">The sequence shown here is derived from an EMBL/GenBank/DDBJ whole genome shotgun (WGS) entry which is preliminary data.</text>
</comment>
<reference evidence="2 3" key="1">
    <citation type="journal article" date="2016" name="Nat. Commun.">
        <title>Extremotolerant tardigrade genome and improved radiotolerance of human cultured cells by tardigrade-unique protein.</title>
        <authorList>
            <person name="Hashimoto T."/>
            <person name="Horikawa D.D."/>
            <person name="Saito Y."/>
            <person name="Kuwahara H."/>
            <person name="Kozuka-Hata H."/>
            <person name="Shin-I T."/>
            <person name="Minakuchi Y."/>
            <person name="Ohishi K."/>
            <person name="Motoyama A."/>
            <person name="Aizu T."/>
            <person name="Enomoto A."/>
            <person name="Kondo K."/>
            <person name="Tanaka S."/>
            <person name="Hara Y."/>
            <person name="Koshikawa S."/>
            <person name="Sagara H."/>
            <person name="Miura T."/>
            <person name="Yokobori S."/>
            <person name="Miyagawa K."/>
            <person name="Suzuki Y."/>
            <person name="Kubo T."/>
            <person name="Oyama M."/>
            <person name="Kohara Y."/>
            <person name="Fujiyama A."/>
            <person name="Arakawa K."/>
            <person name="Katayama T."/>
            <person name="Toyoda A."/>
            <person name="Kunieda T."/>
        </authorList>
    </citation>
    <scope>NUCLEOTIDE SEQUENCE [LARGE SCALE GENOMIC DNA]</scope>
    <source>
        <strain evidence="2 3">YOKOZUNA-1</strain>
    </source>
</reference>
<feature type="region of interest" description="Disordered" evidence="1">
    <location>
        <begin position="38"/>
        <end position="61"/>
    </location>
</feature>
<feature type="compositionally biased region" description="Low complexity" evidence="1">
    <location>
        <begin position="41"/>
        <end position="54"/>
    </location>
</feature>
<proteinExistence type="predicted"/>
<evidence type="ECO:0000313" key="3">
    <source>
        <dbReference type="Proteomes" id="UP000186922"/>
    </source>
</evidence>
<dbReference type="AlphaFoldDB" id="A0A1D1W518"/>
<keyword evidence="3" id="KW-1185">Reference proteome</keyword>
<evidence type="ECO:0000256" key="1">
    <source>
        <dbReference type="SAM" id="MobiDB-lite"/>
    </source>
</evidence>
<sequence length="61" mass="6439">MNYARFNSYGYDYAGAPIPIIILPVYIILPPVSGLAPTAPPTTTTTSPSTTTAPDVPLPDF</sequence>
<dbReference type="EMBL" id="BDGG01000014">
    <property type="protein sequence ID" value="GAV07268.1"/>
    <property type="molecule type" value="Genomic_DNA"/>
</dbReference>
<organism evidence="2 3">
    <name type="scientific">Ramazzottius varieornatus</name>
    <name type="common">Water bear</name>
    <name type="synonym">Tardigrade</name>
    <dbReference type="NCBI Taxonomy" id="947166"/>
    <lineage>
        <taxon>Eukaryota</taxon>
        <taxon>Metazoa</taxon>
        <taxon>Ecdysozoa</taxon>
        <taxon>Tardigrada</taxon>
        <taxon>Eutardigrada</taxon>
        <taxon>Parachela</taxon>
        <taxon>Hypsibioidea</taxon>
        <taxon>Ramazzottiidae</taxon>
        <taxon>Ramazzottius</taxon>
    </lineage>
</organism>
<dbReference type="Proteomes" id="UP000186922">
    <property type="component" value="Unassembled WGS sequence"/>
</dbReference>
<protein>
    <submittedName>
        <fullName evidence="2">Uncharacterized protein</fullName>
    </submittedName>
</protein>